<dbReference type="PANTHER" id="PTHR13234">
    <property type="entry name" value="GAMMA-INTERFERON INDUCIBLE LYSOSOMAL THIOL REDUCTASE GILT"/>
    <property type="match status" value="1"/>
</dbReference>
<dbReference type="Proteomes" id="UP000053766">
    <property type="component" value="Unassembled WGS sequence"/>
</dbReference>
<accession>A0A0D8XXR2</accession>
<evidence type="ECO:0000313" key="4">
    <source>
        <dbReference type="EMBL" id="KJH49443.1"/>
    </source>
</evidence>
<evidence type="ECO:0000256" key="3">
    <source>
        <dbReference type="SAM" id="SignalP"/>
    </source>
</evidence>
<name>A0A0D8XXR2_DICVI</name>
<keyword evidence="3" id="KW-0732">Signal</keyword>
<dbReference type="GO" id="GO:0016671">
    <property type="term" value="F:oxidoreductase activity, acting on a sulfur group of donors, disulfide as acceptor"/>
    <property type="evidence" value="ECO:0007669"/>
    <property type="project" value="InterPro"/>
</dbReference>
<feature type="chain" id="PRO_5002336048" evidence="3">
    <location>
        <begin position="20"/>
        <end position="232"/>
    </location>
</feature>
<sequence length="232" mass="25957">MAFIIASFILLSTFDDVASNKSITKLTSDFADNTIIDQNVNVVVLEIVGASTCPDTTRFLTTQLMPSFKKYTNRIQINYHPFGPFNYTKCTEEFSEVKCECQHGKNECEKNALQACIIETLPTVDDHIDIVGCIQGSASFNDSLTDCLLKKRSSTITSNIVNRIRQCATTNDGIRLMADHGIKAAQLLKNIDWVPWISINGLRIPSAEKHLEAVLCYQYFDPPPIECENLHS</sequence>
<organism evidence="4 5">
    <name type="scientific">Dictyocaulus viviparus</name>
    <name type="common">Bovine lungworm</name>
    <dbReference type="NCBI Taxonomy" id="29172"/>
    <lineage>
        <taxon>Eukaryota</taxon>
        <taxon>Metazoa</taxon>
        <taxon>Ecdysozoa</taxon>
        <taxon>Nematoda</taxon>
        <taxon>Chromadorea</taxon>
        <taxon>Rhabditida</taxon>
        <taxon>Rhabditina</taxon>
        <taxon>Rhabditomorpha</taxon>
        <taxon>Strongyloidea</taxon>
        <taxon>Metastrongylidae</taxon>
        <taxon>Dictyocaulus</taxon>
    </lineage>
</organism>
<dbReference type="PANTHER" id="PTHR13234:SF70">
    <property type="entry name" value="GILT-LIKE PROTEIN C02D5.2"/>
    <property type="match status" value="1"/>
</dbReference>
<gene>
    <name evidence="4" type="ORF">DICVIV_04460</name>
</gene>
<evidence type="ECO:0000256" key="2">
    <source>
        <dbReference type="ARBA" id="ARBA00023180"/>
    </source>
</evidence>
<reference evidence="4 5" key="1">
    <citation type="submission" date="2013-11" db="EMBL/GenBank/DDBJ databases">
        <title>Draft genome of the bovine lungworm Dictyocaulus viviparus.</title>
        <authorList>
            <person name="Mitreva M."/>
        </authorList>
    </citation>
    <scope>NUCLEOTIDE SEQUENCE [LARGE SCALE GENOMIC DNA]</scope>
    <source>
        <strain evidence="4 5">HannoverDv2000</strain>
    </source>
</reference>
<dbReference type="Pfam" id="PF03227">
    <property type="entry name" value="GILT"/>
    <property type="match status" value="1"/>
</dbReference>
<dbReference type="InterPro" id="IPR004911">
    <property type="entry name" value="Interferon-induced_GILT"/>
</dbReference>
<evidence type="ECO:0000256" key="1">
    <source>
        <dbReference type="ARBA" id="ARBA00005679"/>
    </source>
</evidence>
<keyword evidence="5" id="KW-1185">Reference proteome</keyword>
<dbReference type="AlphaFoldDB" id="A0A0D8XXR2"/>
<reference evidence="5" key="2">
    <citation type="journal article" date="2016" name="Sci. Rep.">
        <title>Dictyocaulus viviparus genome, variome and transcriptome elucidate lungworm biology and support future intervention.</title>
        <authorList>
            <person name="McNulty S.N."/>
            <person name="Strube C."/>
            <person name="Rosa B.A."/>
            <person name="Martin J.C."/>
            <person name="Tyagi R."/>
            <person name="Choi Y.J."/>
            <person name="Wang Q."/>
            <person name="Hallsworth Pepin K."/>
            <person name="Zhang X."/>
            <person name="Ozersky P."/>
            <person name="Wilson R.K."/>
            <person name="Sternberg P.W."/>
            <person name="Gasser R.B."/>
            <person name="Mitreva M."/>
        </authorList>
    </citation>
    <scope>NUCLEOTIDE SEQUENCE [LARGE SCALE GENOMIC DNA]</scope>
    <source>
        <strain evidence="5">HannoverDv2000</strain>
    </source>
</reference>
<keyword evidence="2" id="KW-0325">Glycoprotein</keyword>
<proteinExistence type="inferred from homology"/>
<dbReference type="EMBL" id="KN716235">
    <property type="protein sequence ID" value="KJH49443.1"/>
    <property type="molecule type" value="Genomic_DNA"/>
</dbReference>
<dbReference type="OrthoDB" id="958254at2759"/>
<comment type="similarity">
    <text evidence="1">Belongs to the GILT family.</text>
</comment>
<feature type="signal peptide" evidence="3">
    <location>
        <begin position="1"/>
        <end position="19"/>
    </location>
</feature>
<evidence type="ECO:0000313" key="5">
    <source>
        <dbReference type="Proteomes" id="UP000053766"/>
    </source>
</evidence>
<dbReference type="STRING" id="29172.A0A0D8XXR2"/>
<protein>
    <submittedName>
        <fullName evidence="4">Gamma interferon inducible lysosomal thiol reductase</fullName>
    </submittedName>
</protein>